<reference evidence="1" key="1">
    <citation type="submission" date="2011-09" db="EMBL/GenBank/DDBJ databases">
        <title>The permanent draft genome of Mucilaginibacter paludis DSM 18603.</title>
        <authorList>
            <consortium name="US DOE Joint Genome Institute (JGI-PGF)"/>
            <person name="Lucas S."/>
            <person name="Han J."/>
            <person name="Lapidus A."/>
            <person name="Bruce D."/>
            <person name="Goodwin L."/>
            <person name="Pitluck S."/>
            <person name="Peters L."/>
            <person name="Kyrpides N."/>
            <person name="Mavromatis K."/>
            <person name="Ivanova N."/>
            <person name="Mikhailova N."/>
            <person name="Held B."/>
            <person name="Detter J.C."/>
            <person name="Tapia R."/>
            <person name="Han C."/>
            <person name="Land M."/>
            <person name="Hauser L."/>
            <person name="Markowitz V."/>
            <person name="Cheng J.-F."/>
            <person name="Hugenholtz P."/>
            <person name="Woyke T."/>
            <person name="Wu D."/>
            <person name="Tindall B."/>
            <person name="Brambilla E."/>
            <person name="Klenk H.-P."/>
            <person name="Eisen J.A."/>
        </authorList>
    </citation>
    <scope>NUCLEOTIDE SEQUENCE [LARGE SCALE GENOMIC DNA]</scope>
    <source>
        <strain evidence="1">DSM 18603</strain>
    </source>
</reference>
<dbReference type="STRING" id="714943.Mucpa_1459"/>
<accession>H1XZC9</accession>
<dbReference type="EMBL" id="CM001403">
    <property type="protein sequence ID" value="EHQ25617.1"/>
    <property type="molecule type" value="Genomic_DNA"/>
</dbReference>
<evidence type="ECO:0000313" key="1">
    <source>
        <dbReference type="EMBL" id="EHQ25617.1"/>
    </source>
</evidence>
<name>H1XZC9_9SPHI</name>
<gene>
    <name evidence="1" type="ORF">Mucpa_1459</name>
</gene>
<organism evidence="1 2">
    <name type="scientific">Mucilaginibacter paludis DSM 18603</name>
    <dbReference type="NCBI Taxonomy" id="714943"/>
    <lineage>
        <taxon>Bacteria</taxon>
        <taxon>Pseudomonadati</taxon>
        <taxon>Bacteroidota</taxon>
        <taxon>Sphingobacteriia</taxon>
        <taxon>Sphingobacteriales</taxon>
        <taxon>Sphingobacteriaceae</taxon>
        <taxon>Mucilaginibacter</taxon>
    </lineage>
</organism>
<keyword evidence="2" id="KW-1185">Reference proteome</keyword>
<evidence type="ECO:0000313" key="2">
    <source>
        <dbReference type="Proteomes" id="UP000002774"/>
    </source>
</evidence>
<dbReference type="AlphaFoldDB" id="H1XZC9"/>
<dbReference type="HOGENOM" id="CLU_3009373_0_0_10"/>
<sequence>MENKCHFRFLSFDGFTKENPLTIQLELWVNILACEVARKGPALQSLFPVKAVLIMP</sequence>
<protein>
    <submittedName>
        <fullName evidence="1">Uncharacterized protein</fullName>
    </submittedName>
</protein>
<dbReference type="Proteomes" id="UP000002774">
    <property type="component" value="Chromosome"/>
</dbReference>
<proteinExistence type="predicted"/>